<keyword evidence="6 11" id="KW-0418">Kinase</keyword>
<feature type="domain" description="GHMP kinase N-terminal" evidence="13">
    <location>
        <begin position="95"/>
        <end position="183"/>
    </location>
</feature>
<evidence type="ECO:0000256" key="9">
    <source>
        <dbReference type="ARBA" id="ARBA00023144"/>
    </source>
</evidence>
<evidence type="ECO:0000256" key="1">
    <source>
        <dbReference type="ARBA" id="ARBA00006566"/>
    </source>
</evidence>
<feature type="binding site" evidence="11">
    <location>
        <position position="164"/>
    </location>
    <ligand>
        <name>Mg(2+)</name>
        <dbReference type="ChEBI" id="CHEBI:18420"/>
    </ligand>
</feature>
<dbReference type="EMBL" id="JAJHJB010000018">
    <property type="protein sequence ID" value="MCC5466437.1"/>
    <property type="molecule type" value="Genomic_DNA"/>
</dbReference>
<keyword evidence="7 11" id="KW-0067">ATP-binding</keyword>
<evidence type="ECO:0000259" key="13">
    <source>
        <dbReference type="Pfam" id="PF00288"/>
    </source>
</evidence>
<evidence type="ECO:0000256" key="6">
    <source>
        <dbReference type="ARBA" id="ARBA00022777"/>
    </source>
</evidence>
<evidence type="ECO:0000256" key="11">
    <source>
        <dbReference type="HAMAP-Rule" id="MF_00246"/>
    </source>
</evidence>
<keyword evidence="17" id="KW-1185">Reference proteome</keyword>
<feature type="binding site" evidence="11">
    <location>
        <position position="70"/>
    </location>
    <ligand>
        <name>ATP</name>
        <dbReference type="ChEBI" id="CHEBI:30616"/>
    </ligand>
</feature>
<dbReference type="EC" id="2.7.1.6" evidence="11 12"/>
<evidence type="ECO:0000313" key="17">
    <source>
        <dbReference type="Proteomes" id="UP001165492"/>
    </source>
</evidence>
<dbReference type="InterPro" id="IPR020568">
    <property type="entry name" value="Ribosomal_Su5_D2-typ_SF"/>
</dbReference>
<comment type="function">
    <text evidence="11">Catalyzes the transfer of the gamma-phosphate of ATP to D-galactose to form alpha-D-galactose-1-phosphate (Gal-1-P).</text>
</comment>
<dbReference type="InterPro" id="IPR000705">
    <property type="entry name" value="Galactokinase"/>
</dbReference>
<dbReference type="InterPro" id="IPR006204">
    <property type="entry name" value="GHMP_kinase_N_dom"/>
</dbReference>
<dbReference type="InterPro" id="IPR006206">
    <property type="entry name" value="Mevalonate/galactokinase"/>
</dbReference>
<dbReference type="InterPro" id="IPR019539">
    <property type="entry name" value="GalKase_N"/>
</dbReference>
<comment type="pathway">
    <text evidence="11">Carbohydrate metabolism; galactose metabolism.</text>
</comment>
<evidence type="ECO:0000256" key="12">
    <source>
        <dbReference type="NCBIfam" id="TIGR00131"/>
    </source>
</evidence>
<dbReference type="PANTHER" id="PTHR10457">
    <property type="entry name" value="MEVALONATE KINASE/GALACTOKINASE"/>
    <property type="match status" value="1"/>
</dbReference>
<dbReference type="Gene3D" id="3.30.70.890">
    <property type="entry name" value="GHMP kinase, C-terminal domain"/>
    <property type="match status" value="1"/>
</dbReference>
<dbReference type="NCBIfam" id="TIGR00131">
    <property type="entry name" value="gal_kin"/>
    <property type="match status" value="1"/>
</dbReference>
<dbReference type="InterPro" id="IPR019741">
    <property type="entry name" value="Galactokinase_CS"/>
</dbReference>
<evidence type="ECO:0000256" key="7">
    <source>
        <dbReference type="ARBA" id="ARBA00022840"/>
    </source>
</evidence>
<dbReference type="PROSITE" id="PS00627">
    <property type="entry name" value="GHMP_KINASES_ATP"/>
    <property type="match status" value="1"/>
</dbReference>
<keyword evidence="5 11" id="KW-0547">Nucleotide-binding</keyword>
<keyword evidence="4 11" id="KW-0479">Metal-binding</keyword>
<protein>
    <recommendedName>
        <fullName evidence="11 12">Galactokinase</fullName>
        <ecNumber evidence="11 12">2.7.1.6</ecNumber>
    </recommendedName>
    <alternativeName>
        <fullName evidence="11">Galactose kinase</fullName>
    </alternativeName>
</protein>
<comment type="similarity">
    <text evidence="1 11">Belongs to the GHMP kinase family. GalK subfamily.</text>
</comment>
<dbReference type="Pfam" id="PF10509">
    <property type="entry name" value="GalKase_gal_bdg"/>
    <property type="match status" value="1"/>
</dbReference>
<evidence type="ECO:0000259" key="15">
    <source>
        <dbReference type="Pfam" id="PF10509"/>
    </source>
</evidence>
<evidence type="ECO:0000256" key="10">
    <source>
        <dbReference type="ARBA" id="ARBA00023277"/>
    </source>
</evidence>
<dbReference type="PRINTS" id="PR00473">
    <property type="entry name" value="GALCTOKINASE"/>
</dbReference>
<dbReference type="Proteomes" id="UP001165492">
    <property type="component" value="Unassembled WGS sequence"/>
</dbReference>
<gene>
    <name evidence="11" type="primary">galK</name>
    <name evidence="16" type="ORF">LMF89_13845</name>
</gene>
<feature type="binding site" evidence="11">
    <location>
        <begin position="36"/>
        <end position="39"/>
    </location>
    <ligand>
        <name>substrate</name>
    </ligand>
</feature>
<feature type="active site" description="Proton acceptor" evidence="11">
    <location>
        <position position="176"/>
    </location>
</feature>
<feature type="binding site" evidence="11">
    <location>
        <begin position="125"/>
        <end position="131"/>
    </location>
    <ligand>
        <name>ATP</name>
        <dbReference type="ChEBI" id="CHEBI:30616"/>
    </ligand>
</feature>
<dbReference type="PROSITE" id="PS00106">
    <property type="entry name" value="GALACTOKINASE"/>
    <property type="match status" value="1"/>
</dbReference>
<dbReference type="RefSeq" id="WP_229535584.1">
    <property type="nucleotide sequence ID" value="NZ_JAJHJB010000018.1"/>
</dbReference>
<evidence type="ECO:0000313" key="16">
    <source>
        <dbReference type="EMBL" id="MCC5466437.1"/>
    </source>
</evidence>
<dbReference type="Pfam" id="PF08544">
    <property type="entry name" value="GHMP_kinases_C"/>
    <property type="match status" value="1"/>
</dbReference>
<proteinExistence type="inferred from homology"/>
<keyword evidence="2 11" id="KW-0963">Cytoplasm</keyword>
<keyword evidence="8 11" id="KW-0460">Magnesium</keyword>
<dbReference type="InterPro" id="IPR014721">
    <property type="entry name" value="Ribsml_uS5_D2-typ_fold_subgr"/>
</dbReference>
<keyword evidence="3 11" id="KW-0808">Transferase</keyword>
<evidence type="ECO:0000256" key="8">
    <source>
        <dbReference type="ARBA" id="ARBA00022842"/>
    </source>
</evidence>
<accession>A0ABS8HU20</accession>
<name>A0ABS8HU20_9FIRM</name>
<feature type="domain" description="GHMP kinase C-terminal" evidence="14">
    <location>
        <begin position="284"/>
        <end position="351"/>
    </location>
</feature>
<dbReference type="InterPro" id="IPR013750">
    <property type="entry name" value="GHMP_kinase_C_dom"/>
</dbReference>
<dbReference type="SUPFAM" id="SSF55060">
    <property type="entry name" value="GHMP Kinase, C-terminal domain"/>
    <property type="match status" value="1"/>
</dbReference>
<dbReference type="NCBIfam" id="NF003705">
    <property type="entry name" value="PRK05322.1"/>
    <property type="match status" value="1"/>
</dbReference>
<dbReference type="PANTHER" id="PTHR10457:SF7">
    <property type="entry name" value="GALACTOKINASE-RELATED"/>
    <property type="match status" value="1"/>
</dbReference>
<evidence type="ECO:0000256" key="3">
    <source>
        <dbReference type="ARBA" id="ARBA00022679"/>
    </source>
</evidence>
<organism evidence="16 17">
    <name type="scientific">Pelosinus baikalensis</name>
    <dbReference type="NCBI Taxonomy" id="2892015"/>
    <lineage>
        <taxon>Bacteria</taxon>
        <taxon>Bacillati</taxon>
        <taxon>Bacillota</taxon>
        <taxon>Negativicutes</taxon>
        <taxon>Selenomonadales</taxon>
        <taxon>Sporomusaceae</taxon>
        <taxon>Pelosinus</taxon>
    </lineage>
</organism>
<comment type="subcellular location">
    <subcellularLocation>
        <location evidence="11">Cytoplasm</location>
    </subcellularLocation>
</comment>
<feature type="binding site" evidence="11">
    <location>
        <position position="131"/>
    </location>
    <ligand>
        <name>Mg(2+)</name>
        <dbReference type="ChEBI" id="CHEBI:18420"/>
    </ligand>
</feature>
<dbReference type="HAMAP" id="MF_00246">
    <property type="entry name" value="Galactokinase"/>
    <property type="match status" value="1"/>
</dbReference>
<evidence type="ECO:0000256" key="4">
    <source>
        <dbReference type="ARBA" id="ARBA00022723"/>
    </source>
</evidence>
<dbReference type="SUPFAM" id="SSF54211">
    <property type="entry name" value="Ribosomal protein S5 domain 2-like"/>
    <property type="match status" value="1"/>
</dbReference>
<evidence type="ECO:0000256" key="5">
    <source>
        <dbReference type="ARBA" id="ARBA00022741"/>
    </source>
</evidence>
<dbReference type="InterPro" id="IPR006203">
    <property type="entry name" value="GHMP_knse_ATP-bd_CS"/>
</dbReference>
<dbReference type="InterPro" id="IPR036554">
    <property type="entry name" value="GHMP_kinase_C_sf"/>
</dbReference>
<dbReference type="GO" id="GO:0004335">
    <property type="term" value="F:galactokinase activity"/>
    <property type="evidence" value="ECO:0007669"/>
    <property type="project" value="UniProtKB-EC"/>
</dbReference>
<keyword evidence="9 11" id="KW-0299">Galactose metabolism</keyword>
<dbReference type="Gene3D" id="3.30.230.10">
    <property type="match status" value="1"/>
</dbReference>
<feature type="domain" description="Galactokinase N-terminal" evidence="15">
    <location>
        <begin position="9"/>
        <end position="59"/>
    </location>
</feature>
<feature type="binding site" evidence="11">
    <location>
        <position position="226"/>
    </location>
    <ligand>
        <name>substrate</name>
    </ligand>
</feature>
<reference evidence="16" key="1">
    <citation type="submission" date="2021-11" db="EMBL/GenBank/DDBJ databases">
        <title>Description of a new species Pelosinus isolated from the bottom sediments of Lake Baikal.</title>
        <authorList>
            <person name="Zakharyuk A."/>
        </authorList>
    </citation>
    <scope>NUCLEOTIDE SEQUENCE</scope>
    <source>
        <strain evidence="16">Bkl1</strain>
    </source>
</reference>
<comment type="catalytic activity">
    <reaction evidence="11">
        <text>alpha-D-galactose + ATP = alpha-D-galactose 1-phosphate + ADP + H(+)</text>
        <dbReference type="Rhea" id="RHEA:13553"/>
        <dbReference type="ChEBI" id="CHEBI:15378"/>
        <dbReference type="ChEBI" id="CHEBI:28061"/>
        <dbReference type="ChEBI" id="CHEBI:30616"/>
        <dbReference type="ChEBI" id="CHEBI:58336"/>
        <dbReference type="ChEBI" id="CHEBI:456216"/>
        <dbReference type="EC" id="2.7.1.6"/>
    </reaction>
</comment>
<evidence type="ECO:0000256" key="2">
    <source>
        <dbReference type="ARBA" id="ARBA00022490"/>
    </source>
</evidence>
<dbReference type="Pfam" id="PF00288">
    <property type="entry name" value="GHMP_kinases_N"/>
    <property type="match status" value="1"/>
</dbReference>
<comment type="caution">
    <text evidence="16">The sequence shown here is derived from an EMBL/GenBank/DDBJ whole genome shotgun (WGS) entry which is preliminary data.</text>
</comment>
<dbReference type="InterPro" id="IPR022963">
    <property type="entry name" value="Galactokinase_bac"/>
</dbReference>
<keyword evidence="10 11" id="KW-0119">Carbohydrate metabolism</keyword>
<evidence type="ECO:0000259" key="14">
    <source>
        <dbReference type="Pfam" id="PF08544"/>
    </source>
</evidence>
<feature type="site" description="Transition state stabilizer" evidence="11">
    <location>
        <position position="30"/>
    </location>
</feature>
<dbReference type="PRINTS" id="PR00959">
    <property type="entry name" value="MEVGALKINASE"/>
</dbReference>
<dbReference type="PIRSF" id="PIRSF000530">
    <property type="entry name" value="Galactokinase"/>
    <property type="match status" value="1"/>
</dbReference>
<sequence length="390" mass="43408">MNVLQFKDRFHKEYGSSNNQPIHCFFSPGRVNLIGEHIDYNGGHVFPAALSLGIYGTIRFRSDNLIQLKSTNTEPTVSVDLKQPIAFNEEDRWANYPKGVIKHLLDDGCSLKGCDILFSGNLPDGAGLSSSAALLVLVTFMLRYVGGETNMDRVELAKFCQQVENRFMGVNCGIMDQFSVAMGRQDHAILLDCDTLQYKYTPFVLGEYSLVIMNTNKKRELADSKYNQRRGECEAVLGIIREQRQVASLCQVSFEDVEEYVKDDVLQRRARHVISESRRVLLAVELLGQGDITGFANLMTQSHISLKNDYEVTGLELDTMVECALKRTGCIGARMTGAGFGGCAIALVATDQLESFTVTVSQEYKQKTGLKPDFYVARISDGVKAIDCSR</sequence>